<dbReference type="Gene3D" id="1.20.1250.20">
    <property type="entry name" value="MFS general substrate transporter like domains"/>
    <property type="match status" value="1"/>
</dbReference>
<dbReference type="PaxDb" id="3218-PP1S302_14V6.1"/>
<feature type="transmembrane region" description="Helical" evidence="6">
    <location>
        <begin position="558"/>
        <end position="579"/>
    </location>
</feature>
<dbReference type="GO" id="GO:0022857">
    <property type="term" value="F:transmembrane transporter activity"/>
    <property type="evidence" value="ECO:0000318"/>
    <property type="project" value="GO_Central"/>
</dbReference>
<evidence type="ECO:0000313" key="8">
    <source>
        <dbReference type="EnsemblPlants" id="Pp3c9_14660V3.1"/>
    </source>
</evidence>
<accession>A0A2K1K376</accession>
<dbReference type="EnsemblPlants" id="Pp3c9_14660V3.1">
    <property type="protein sequence ID" value="Pp3c9_14660V3.1"/>
    <property type="gene ID" value="Pp3c9_14660"/>
</dbReference>
<proteinExistence type="inferred from homology"/>
<evidence type="ECO:0000256" key="6">
    <source>
        <dbReference type="SAM" id="Phobius"/>
    </source>
</evidence>
<feature type="transmembrane region" description="Helical" evidence="6">
    <location>
        <begin position="90"/>
        <end position="114"/>
    </location>
</feature>
<sequence length="669" mass="75903">MKLRTECWSHQSRTGDQTRNYIQYKNSIVISHVLSISMVDQVFDSPRENIAGAERVNSRTRCERSTVRWEHYERRHRWFHRLQRQNCRQISYRALACVSVTIERLVFYGIALNLVSYLTRVLHEGVAESITNVWNWGGVAWTTPLIGGFIADAYLGHFKTITYSLLIYQVGMVLLTITVALPTLKPPPCPTQTNCKNASSASINLFYFALYLVAIAIGGMKTCTSTLGADQFDEEDVKERPMKRSFLNYWWISATGGTFLALTVLVYVDDQVGFGWGYGISTVGLGICIFLFLAGRRRYRYKKPTGSPLTQVAQVLVASFRKFRIQVPRDADLLHETYQPEKRNLLHTNNLRFLDKAATLAPEVQKQNQIKDKETVGNWHLCTVTQVEEVKLLAKVIPIWLTTLMFIVTSQQLSTVFLRQGLSMDLHMGPNFKIPPASLELSCTITALISIPLYDRYLLPFVRKFTGNDRGFTLLQRIGIGLLLALVGMAVCAIVETKRLCVIEEHGMQLSKSPLPMALFWLTPQYSIMGLAMVFGWIGMLQFFYDQAPDDLQSIGTALFLSNTGVGHFLCTVIVNIVVRITGDGRDGRKGWIVTNTNQSRLDKYYWLLTTMAAVNFFTLPHCGKVVYVQASNKSCERRPEQSFSRTSEPCSRISFGIYKSPGKYWPRV</sequence>
<evidence type="ECO:0000313" key="7">
    <source>
        <dbReference type="EMBL" id="PNR48230.1"/>
    </source>
</evidence>
<keyword evidence="4 6" id="KW-1133">Transmembrane helix</keyword>
<keyword evidence="9" id="KW-1185">Reference proteome</keyword>
<dbReference type="AlphaFoldDB" id="A0A2K1K376"/>
<evidence type="ECO:0000313" key="9">
    <source>
        <dbReference type="Proteomes" id="UP000006727"/>
    </source>
</evidence>
<feature type="transmembrane region" description="Helical" evidence="6">
    <location>
        <begin position="474"/>
        <end position="495"/>
    </location>
</feature>
<evidence type="ECO:0000256" key="3">
    <source>
        <dbReference type="ARBA" id="ARBA00022692"/>
    </source>
</evidence>
<feature type="transmembrane region" description="Helical" evidence="6">
    <location>
        <begin position="515"/>
        <end position="538"/>
    </location>
</feature>
<dbReference type="Gramene" id="Pp3c9_14660V3.1">
    <property type="protein sequence ID" value="Pp3c9_14660V3.1"/>
    <property type="gene ID" value="Pp3c9_14660"/>
</dbReference>
<dbReference type="InParanoid" id="A0A2K1K376"/>
<evidence type="ECO:0000256" key="2">
    <source>
        <dbReference type="ARBA" id="ARBA00005982"/>
    </source>
</evidence>
<comment type="similarity">
    <text evidence="2">Belongs to the major facilitator superfamily. Proton-dependent oligopeptide transporter (POT/PTR) (TC 2.A.17) family.</text>
</comment>
<dbReference type="SUPFAM" id="SSF103473">
    <property type="entry name" value="MFS general substrate transporter"/>
    <property type="match status" value="1"/>
</dbReference>
<keyword evidence="5 6" id="KW-0472">Membrane</keyword>
<reference evidence="7 9" key="2">
    <citation type="journal article" date="2018" name="Plant J.">
        <title>The Physcomitrella patens chromosome-scale assembly reveals moss genome structure and evolution.</title>
        <authorList>
            <person name="Lang D."/>
            <person name="Ullrich K.K."/>
            <person name="Murat F."/>
            <person name="Fuchs J."/>
            <person name="Jenkins J."/>
            <person name="Haas F.B."/>
            <person name="Piednoel M."/>
            <person name="Gundlach H."/>
            <person name="Van Bel M."/>
            <person name="Meyberg R."/>
            <person name="Vives C."/>
            <person name="Morata J."/>
            <person name="Symeonidi A."/>
            <person name="Hiss M."/>
            <person name="Muchero W."/>
            <person name="Kamisugi Y."/>
            <person name="Saleh O."/>
            <person name="Blanc G."/>
            <person name="Decker E.L."/>
            <person name="van Gessel N."/>
            <person name="Grimwood J."/>
            <person name="Hayes R.D."/>
            <person name="Graham S.W."/>
            <person name="Gunter L.E."/>
            <person name="McDaniel S.F."/>
            <person name="Hoernstein S.N.W."/>
            <person name="Larsson A."/>
            <person name="Li F.W."/>
            <person name="Perroud P.F."/>
            <person name="Phillips J."/>
            <person name="Ranjan P."/>
            <person name="Rokshar D.S."/>
            <person name="Rothfels C.J."/>
            <person name="Schneider L."/>
            <person name="Shu S."/>
            <person name="Stevenson D.W."/>
            <person name="Thummler F."/>
            <person name="Tillich M."/>
            <person name="Villarreal Aguilar J.C."/>
            <person name="Widiez T."/>
            <person name="Wong G.K."/>
            <person name="Wymore A."/>
            <person name="Zhang Y."/>
            <person name="Zimmer A.D."/>
            <person name="Quatrano R.S."/>
            <person name="Mayer K.F.X."/>
            <person name="Goodstein D."/>
            <person name="Casacuberta J.M."/>
            <person name="Vandepoele K."/>
            <person name="Reski R."/>
            <person name="Cuming A.C."/>
            <person name="Tuskan G.A."/>
            <person name="Maumus F."/>
            <person name="Salse J."/>
            <person name="Schmutz J."/>
            <person name="Rensing S.A."/>
        </authorList>
    </citation>
    <scope>NUCLEOTIDE SEQUENCE [LARGE SCALE GENOMIC DNA]</scope>
    <source>
        <strain evidence="8 9">cv. Gransden 2004</strain>
    </source>
</reference>
<feature type="transmembrane region" description="Helical" evidence="6">
    <location>
        <begin position="201"/>
        <end position="220"/>
    </location>
</feature>
<dbReference type="PANTHER" id="PTHR11654">
    <property type="entry name" value="OLIGOPEPTIDE TRANSPORTER-RELATED"/>
    <property type="match status" value="1"/>
</dbReference>
<dbReference type="Pfam" id="PF00854">
    <property type="entry name" value="PTR2"/>
    <property type="match status" value="1"/>
</dbReference>
<dbReference type="EMBL" id="ABEU02000009">
    <property type="protein sequence ID" value="PNR48230.1"/>
    <property type="molecule type" value="Genomic_DNA"/>
</dbReference>
<organism evidence="7">
    <name type="scientific">Physcomitrium patens</name>
    <name type="common">Spreading-leaved earth moss</name>
    <name type="synonym">Physcomitrella patens</name>
    <dbReference type="NCBI Taxonomy" id="3218"/>
    <lineage>
        <taxon>Eukaryota</taxon>
        <taxon>Viridiplantae</taxon>
        <taxon>Streptophyta</taxon>
        <taxon>Embryophyta</taxon>
        <taxon>Bryophyta</taxon>
        <taxon>Bryophytina</taxon>
        <taxon>Bryopsida</taxon>
        <taxon>Funariidae</taxon>
        <taxon>Funariales</taxon>
        <taxon>Funariaceae</taxon>
        <taxon>Physcomitrium</taxon>
    </lineage>
</organism>
<reference evidence="7 9" key="1">
    <citation type="journal article" date="2008" name="Science">
        <title>The Physcomitrella genome reveals evolutionary insights into the conquest of land by plants.</title>
        <authorList>
            <person name="Rensing S."/>
            <person name="Lang D."/>
            <person name="Zimmer A."/>
            <person name="Terry A."/>
            <person name="Salamov A."/>
            <person name="Shapiro H."/>
            <person name="Nishiyama T."/>
            <person name="Perroud P.-F."/>
            <person name="Lindquist E."/>
            <person name="Kamisugi Y."/>
            <person name="Tanahashi T."/>
            <person name="Sakakibara K."/>
            <person name="Fujita T."/>
            <person name="Oishi K."/>
            <person name="Shin-I T."/>
            <person name="Kuroki Y."/>
            <person name="Toyoda A."/>
            <person name="Suzuki Y."/>
            <person name="Hashimoto A."/>
            <person name="Yamaguchi K."/>
            <person name="Sugano A."/>
            <person name="Kohara Y."/>
            <person name="Fujiyama A."/>
            <person name="Anterola A."/>
            <person name="Aoki S."/>
            <person name="Ashton N."/>
            <person name="Barbazuk W.B."/>
            <person name="Barker E."/>
            <person name="Bennetzen J."/>
            <person name="Bezanilla M."/>
            <person name="Blankenship R."/>
            <person name="Cho S.H."/>
            <person name="Dutcher S."/>
            <person name="Estelle M."/>
            <person name="Fawcett J.A."/>
            <person name="Gundlach H."/>
            <person name="Hanada K."/>
            <person name="Heyl A."/>
            <person name="Hicks K.A."/>
            <person name="Hugh J."/>
            <person name="Lohr M."/>
            <person name="Mayer K."/>
            <person name="Melkozernov A."/>
            <person name="Murata T."/>
            <person name="Nelson D."/>
            <person name="Pils B."/>
            <person name="Prigge M."/>
            <person name="Reiss B."/>
            <person name="Renner T."/>
            <person name="Rombauts S."/>
            <person name="Rushton P."/>
            <person name="Sanderfoot A."/>
            <person name="Schween G."/>
            <person name="Shiu S.-H."/>
            <person name="Stueber K."/>
            <person name="Theodoulou F.L."/>
            <person name="Tu H."/>
            <person name="Van de Peer Y."/>
            <person name="Verrier P.J."/>
            <person name="Waters E."/>
            <person name="Wood A."/>
            <person name="Yang L."/>
            <person name="Cove D."/>
            <person name="Cuming A."/>
            <person name="Hasebe M."/>
            <person name="Lucas S."/>
            <person name="Mishler D.B."/>
            <person name="Reski R."/>
            <person name="Grigoriev I."/>
            <person name="Quatrano R.S."/>
            <person name="Boore J.L."/>
        </authorList>
    </citation>
    <scope>NUCLEOTIDE SEQUENCE [LARGE SCALE GENOMIC DNA]</scope>
    <source>
        <strain evidence="8 9">cv. Gransden 2004</strain>
    </source>
</reference>
<feature type="transmembrane region" description="Helical" evidence="6">
    <location>
        <begin position="274"/>
        <end position="294"/>
    </location>
</feature>
<reference evidence="8" key="3">
    <citation type="submission" date="2020-12" db="UniProtKB">
        <authorList>
            <consortium name="EnsemblPlants"/>
        </authorList>
    </citation>
    <scope>IDENTIFICATION</scope>
</reference>
<dbReference type="GO" id="GO:0055085">
    <property type="term" value="P:transmembrane transport"/>
    <property type="evidence" value="ECO:0000318"/>
    <property type="project" value="GO_Central"/>
</dbReference>
<dbReference type="GO" id="GO:0016020">
    <property type="term" value="C:membrane"/>
    <property type="evidence" value="ECO:0000318"/>
    <property type="project" value="GO_Central"/>
</dbReference>
<dbReference type="InterPro" id="IPR036259">
    <property type="entry name" value="MFS_trans_sf"/>
</dbReference>
<evidence type="ECO:0000256" key="4">
    <source>
        <dbReference type="ARBA" id="ARBA00022989"/>
    </source>
</evidence>
<keyword evidence="3 6" id="KW-0812">Transmembrane</keyword>
<gene>
    <name evidence="7" type="ORF">PHYPA_012705</name>
</gene>
<name>A0A2K1K376_PHYPA</name>
<feature type="transmembrane region" description="Helical" evidence="6">
    <location>
        <begin position="248"/>
        <end position="268"/>
    </location>
</feature>
<evidence type="ECO:0000256" key="1">
    <source>
        <dbReference type="ARBA" id="ARBA00004141"/>
    </source>
</evidence>
<protein>
    <submittedName>
        <fullName evidence="7 8">Uncharacterized protein</fullName>
    </submittedName>
</protein>
<comment type="subcellular location">
    <subcellularLocation>
        <location evidence="1">Membrane</location>
        <topology evidence="1">Multi-pass membrane protein</topology>
    </subcellularLocation>
</comment>
<feature type="transmembrane region" description="Helical" evidence="6">
    <location>
        <begin position="134"/>
        <end position="155"/>
    </location>
</feature>
<dbReference type="InterPro" id="IPR000109">
    <property type="entry name" value="POT_fam"/>
</dbReference>
<evidence type="ECO:0000256" key="5">
    <source>
        <dbReference type="ARBA" id="ARBA00023136"/>
    </source>
</evidence>
<dbReference type="Proteomes" id="UP000006727">
    <property type="component" value="Chromosome 9"/>
</dbReference>
<feature type="transmembrane region" description="Helical" evidence="6">
    <location>
        <begin position="162"/>
        <end position="181"/>
    </location>
</feature>